<name>A0A2U1F9S9_9PSEU</name>
<accession>A0A2U1F9S9</accession>
<keyword evidence="2" id="KW-0812">Transmembrane</keyword>
<evidence type="ECO:0000313" key="3">
    <source>
        <dbReference type="EMBL" id="PVZ08947.1"/>
    </source>
</evidence>
<dbReference type="EMBL" id="QEKW01000007">
    <property type="protein sequence ID" value="PVZ08947.1"/>
    <property type="molecule type" value="Genomic_DNA"/>
</dbReference>
<feature type="compositionally biased region" description="Pro residues" evidence="1">
    <location>
        <begin position="125"/>
        <end position="141"/>
    </location>
</feature>
<keyword evidence="2" id="KW-1133">Transmembrane helix</keyword>
<keyword evidence="4" id="KW-1185">Reference proteome</keyword>
<feature type="transmembrane region" description="Helical" evidence="2">
    <location>
        <begin position="188"/>
        <end position="208"/>
    </location>
</feature>
<evidence type="ECO:0000256" key="1">
    <source>
        <dbReference type="SAM" id="MobiDB-lite"/>
    </source>
</evidence>
<feature type="region of interest" description="Disordered" evidence="1">
    <location>
        <begin position="1"/>
        <end position="154"/>
    </location>
</feature>
<dbReference type="OrthoDB" id="3214389at2"/>
<dbReference type="AlphaFoldDB" id="A0A2U1F9S9"/>
<feature type="transmembrane region" description="Helical" evidence="2">
    <location>
        <begin position="163"/>
        <end position="182"/>
    </location>
</feature>
<feature type="compositionally biased region" description="Pro residues" evidence="1">
    <location>
        <begin position="109"/>
        <end position="118"/>
    </location>
</feature>
<feature type="compositionally biased region" description="Basic and acidic residues" evidence="1">
    <location>
        <begin position="7"/>
        <end position="27"/>
    </location>
</feature>
<sequence>MTPPDPDDTRPDPGPDSGRPDSARPDTARSQSGSEPTGPDDSRRPGLPDDIDAAFASIVADWAAAGAPRWPDEPFDPDVRREDGPSSGLGTATPPGGAELGSQGTDLSPAPPAPPAPRPQGEVRPTPPVPPKPPAARPTPPPEDEHFVPPEPPPLPRLGLSSMLGLGMLVIGVVLLAVPGLLGGPVGLGIVPGLLAMTAGLGWLVFGLRRGRDEGTHGSDDGAVL</sequence>
<reference evidence="3 4" key="1">
    <citation type="submission" date="2018-04" db="EMBL/GenBank/DDBJ databases">
        <title>Genomic Encyclopedia of Type Strains, Phase IV (KMG-IV): sequencing the most valuable type-strain genomes for metagenomic binning, comparative biology and taxonomic classification.</title>
        <authorList>
            <person name="Goeker M."/>
        </authorList>
    </citation>
    <scope>NUCLEOTIDE SEQUENCE [LARGE SCALE GENOMIC DNA]</scope>
    <source>
        <strain evidence="3 4">DSM 45771</strain>
    </source>
</reference>
<dbReference type="RefSeq" id="WP_116708941.1">
    <property type="nucleotide sequence ID" value="NZ_QEKW01000007.1"/>
</dbReference>
<protein>
    <submittedName>
        <fullName evidence="3">Uncharacterized protein</fullName>
    </submittedName>
</protein>
<evidence type="ECO:0000256" key="2">
    <source>
        <dbReference type="SAM" id="Phobius"/>
    </source>
</evidence>
<gene>
    <name evidence="3" type="ORF">C8D89_107109</name>
</gene>
<keyword evidence="2" id="KW-0472">Membrane</keyword>
<proteinExistence type="predicted"/>
<comment type="caution">
    <text evidence="3">The sequence shown here is derived from an EMBL/GenBank/DDBJ whole genome shotgun (WGS) entry which is preliminary data.</text>
</comment>
<organism evidence="3 4">
    <name type="scientific">Actinomycetospora cinnamomea</name>
    <dbReference type="NCBI Taxonomy" id="663609"/>
    <lineage>
        <taxon>Bacteria</taxon>
        <taxon>Bacillati</taxon>
        <taxon>Actinomycetota</taxon>
        <taxon>Actinomycetes</taxon>
        <taxon>Pseudonocardiales</taxon>
        <taxon>Pseudonocardiaceae</taxon>
        <taxon>Actinomycetospora</taxon>
    </lineage>
</organism>
<dbReference type="Proteomes" id="UP000245639">
    <property type="component" value="Unassembled WGS sequence"/>
</dbReference>
<evidence type="ECO:0000313" key="4">
    <source>
        <dbReference type="Proteomes" id="UP000245639"/>
    </source>
</evidence>